<evidence type="ECO:0000256" key="4">
    <source>
        <dbReference type="ARBA" id="ARBA00022989"/>
    </source>
</evidence>
<dbReference type="EMBL" id="OZ075119">
    <property type="protein sequence ID" value="CAL5094663.1"/>
    <property type="molecule type" value="Genomic_DNA"/>
</dbReference>
<gene>
    <name evidence="8" type="ORF">URODEC1_LOCUS115952</name>
</gene>
<dbReference type="Proteomes" id="UP001497457">
    <property type="component" value="Chromosome 9rd"/>
</dbReference>
<keyword evidence="4" id="KW-1133">Transmembrane helix</keyword>
<comment type="subcellular location">
    <subcellularLocation>
        <location evidence="1">Membrane</location>
        <topology evidence="1">Single-pass membrane protein</topology>
    </subcellularLocation>
</comment>
<evidence type="ECO:0000259" key="7">
    <source>
        <dbReference type="Pfam" id="PF12734"/>
    </source>
</evidence>
<dbReference type="InterPro" id="IPR028144">
    <property type="entry name" value="CYSTM_dom"/>
</dbReference>
<keyword evidence="9" id="KW-1185">Reference proteome</keyword>
<evidence type="ECO:0000256" key="6">
    <source>
        <dbReference type="SAM" id="MobiDB-lite"/>
    </source>
</evidence>
<dbReference type="GO" id="GO:0016020">
    <property type="term" value="C:membrane"/>
    <property type="evidence" value="ECO:0007669"/>
    <property type="project" value="UniProtKB-SubCell"/>
</dbReference>
<evidence type="ECO:0000256" key="3">
    <source>
        <dbReference type="ARBA" id="ARBA00022692"/>
    </source>
</evidence>
<feature type="region of interest" description="Disordered" evidence="6">
    <location>
        <begin position="1"/>
        <end position="41"/>
    </location>
</feature>
<accession>A0ABC9GH65</accession>
<dbReference type="InterPro" id="IPR044850">
    <property type="entry name" value="WIH1-like"/>
</dbReference>
<protein>
    <recommendedName>
        <fullName evidence="7">Cysteine-rich transmembrane domain-containing protein</fullName>
    </recommendedName>
</protein>
<keyword evidence="3" id="KW-0812">Transmembrane</keyword>
<dbReference type="Pfam" id="PF12734">
    <property type="entry name" value="CYSTM"/>
    <property type="match status" value="1"/>
</dbReference>
<name>A0ABC9GH65_9POAL</name>
<dbReference type="AlphaFoldDB" id="A0ABC9GH65"/>
<reference evidence="9" key="1">
    <citation type="submission" date="2024-06" db="EMBL/GenBank/DDBJ databases">
        <authorList>
            <person name="Ryan C."/>
        </authorList>
    </citation>
    <scope>NUCLEOTIDE SEQUENCE [LARGE SCALE GENOMIC DNA]</scope>
</reference>
<sequence length="62" mass="6660">MENNARSNPQPPPGYPTASPDSPGEKKKGSRRAKTSKRGDPSFIEGCIAALCCCWLCDLCCD</sequence>
<evidence type="ECO:0000256" key="1">
    <source>
        <dbReference type="ARBA" id="ARBA00004167"/>
    </source>
</evidence>
<reference evidence="8 9" key="2">
    <citation type="submission" date="2024-10" db="EMBL/GenBank/DDBJ databases">
        <authorList>
            <person name="Ryan C."/>
        </authorList>
    </citation>
    <scope>NUCLEOTIDE SEQUENCE [LARGE SCALE GENOMIC DNA]</scope>
</reference>
<evidence type="ECO:0000256" key="5">
    <source>
        <dbReference type="ARBA" id="ARBA00023136"/>
    </source>
</evidence>
<feature type="domain" description="Cysteine-rich transmembrane" evidence="7">
    <location>
        <begin position="13"/>
        <end position="61"/>
    </location>
</feature>
<evidence type="ECO:0000256" key="2">
    <source>
        <dbReference type="ARBA" id="ARBA00009444"/>
    </source>
</evidence>
<keyword evidence="5" id="KW-0472">Membrane</keyword>
<evidence type="ECO:0000313" key="8">
    <source>
        <dbReference type="EMBL" id="CAL5094663.1"/>
    </source>
</evidence>
<organism evidence="8 9">
    <name type="scientific">Urochloa decumbens</name>
    <dbReference type="NCBI Taxonomy" id="240449"/>
    <lineage>
        <taxon>Eukaryota</taxon>
        <taxon>Viridiplantae</taxon>
        <taxon>Streptophyta</taxon>
        <taxon>Embryophyta</taxon>
        <taxon>Tracheophyta</taxon>
        <taxon>Spermatophyta</taxon>
        <taxon>Magnoliopsida</taxon>
        <taxon>Liliopsida</taxon>
        <taxon>Poales</taxon>
        <taxon>Poaceae</taxon>
        <taxon>PACMAD clade</taxon>
        <taxon>Panicoideae</taxon>
        <taxon>Panicodae</taxon>
        <taxon>Paniceae</taxon>
        <taxon>Melinidinae</taxon>
        <taxon>Urochloa</taxon>
    </lineage>
</organism>
<proteinExistence type="inferred from homology"/>
<dbReference type="PANTHER" id="PTHR31568">
    <property type="entry name" value="RCG49325, ISOFORM CRA_A"/>
    <property type="match status" value="1"/>
</dbReference>
<comment type="similarity">
    <text evidence="2">Belongs to the CYSTM1 family.</text>
</comment>
<evidence type="ECO:0000313" key="9">
    <source>
        <dbReference type="Proteomes" id="UP001497457"/>
    </source>
</evidence>
<dbReference type="PANTHER" id="PTHR31568:SF66">
    <property type="entry name" value="PROTEIN CYSTEINE-RICH TRANSMEMBRANE MODULE 12"/>
    <property type="match status" value="1"/>
</dbReference>